<dbReference type="GO" id="GO:0009306">
    <property type="term" value="P:protein secretion"/>
    <property type="evidence" value="ECO:0007669"/>
    <property type="project" value="UniProtKB-UniRule"/>
</dbReference>
<keyword evidence="5 9" id="KW-0653">Protein transport</keyword>
<keyword evidence="9" id="KW-1003">Cell membrane</keyword>
<dbReference type="NCBIfam" id="TIGR00810">
    <property type="entry name" value="secG"/>
    <property type="match status" value="1"/>
</dbReference>
<evidence type="ECO:0000256" key="4">
    <source>
        <dbReference type="ARBA" id="ARBA00022692"/>
    </source>
</evidence>
<evidence type="ECO:0000256" key="5">
    <source>
        <dbReference type="ARBA" id="ARBA00022927"/>
    </source>
</evidence>
<protein>
    <recommendedName>
        <fullName evidence="9">Protein-export membrane protein SecG</fullName>
    </recommendedName>
</protein>
<dbReference type="Proteomes" id="UP000229236">
    <property type="component" value="Unassembled WGS sequence"/>
</dbReference>
<keyword evidence="7 9" id="KW-0811">Translocation</keyword>
<dbReference type="GO" id="GO:0015450">
    <property type="term" value="F:protein-transporting ATPase activity"/>
    <property type="evidence" value="ECO:0007669"/>
    <property type="project" value="UniProtKB-UniRule"/>
</dbReference>
<comment type="function">
    <text evidence="9">Involved in protein export. Participates in an early event of protein translocation.</text>
</comment>
<dbReference type="AlphaFoldDB" id="A0A2M8D5T3"/>
<comment type="caution">
    <text evidence="10">The sequence shown here is derived from an EMBL/GenBank/DDBJ whole genome shotgun (WGS) entry which is preliminary data.</text>
</comment>
<reference evidence="11" key="1">
    <citation type="submission" date="2017-09" db="EMBL/GenBank/DDBJ databases">
        <title>Depth-based differentiation of microbial function through sediment-hosted aquifers and enrichment of novel symbionts in the deep terrestrial subsurface.</title>
        <authorList>
            <person name="Probst A.J."/>
            <person name="Ladd B."/>
            <person name="Jarett J.K."/>
            <person name="Geller-Mcgrath D.E."/>
            <person name="Sieber C.M.K."/>
            <person name="Emerson J.B."/>
            <person name="Anantharaman K."/>
            <person name="Thomas B.C."/>
            <person name="Malmstrom R."/>
            <person name="Stieglmeier M."/>
            <person name="Klingl A."/>
            <person name="Woyke T."/>
            <person name="Ryan C.M."/>
            <person name="Banfield J.F."/>
        </authorList>
    </citation>
    <scope>NUCLEOTIDE SEQUENCE [LARGE SCALE GENOMIC DNA]</scope>
</reference>
<keyword evidence="3 9" id="KW-0813">Transport</keyword>
<evidence type="ECO:0000256" key="7">
    <source>
        <dbReference type="ARBA" id="ARBA00023010"/>
    </source>
</evidence>
<comment type="similarity">
    <text evidence="2 9">Belongs to the SecG family.</text>
</comment>
<keyword evidence="6 9" id="KW-1133">Transmembrane helix</keyword>
<dbReference type="Pfam" id="PF03840">
    <property type="entry name" value="SecG"/>
    <property type="match status" value="1"/>
</dbReference>
<gene>
    <name evidence="10" type="primary">secG</name>
    <name evidence="10" type="ORF">CO088_04230</name>
</gene>
<comment type="subcellular location">
    <subcellularLocation>
        <location evidence="9">Cell membrane</location>
        <topology evidence="9">Multi-pass membrane protein</topology>
    </subcellularLocation>
    <subcellularLocation>
        <location evidence="1">Membrane</location>
        <topology evidence="1">Multi-pass membrane protein</topology>
    </subcellularLocation>
</comment>
<name>A0A2M8D5T3_9BACT</name>
<evidence type="ECO:0000256" key="3">
    <source>
        <dbReference type="ARBA" id="ARBA00022448"/>
    </source>
</evidence>
<evidence type="ECO:0000256" key="2">
    <source>
        <dbReference type="ARBA" id="ARBA00008445"/>
    </source>
</evidence>
<sequence>MELLSGILPWMQIVLAIILVATIMLQQNAAGTGGAFGSSDGNIINYTRRGFERTLFQCTIVFGILFVLSIFIQIFL</sequence>
<evidence type="ECO:0000256" key="8">
    <source>
        <dbReference type="ARBA" id="ARBA00023136"/>
    </source>
</evidence>
<proteinExistence type="inferred from homology"/>
<organism evidence="10 11">
    <name type="scientific">Candidatus Yonathbacteria bacterium CG_4_9_14_0_8_um_filter_46_47</name>
    <dbReference type="NCBI Taxonomy" id="1975106"/>
    <lineage>
        <taxon>Bacteria</taxon>
        <taxon>Candidatus Yonathiibacteriota</taxon>
    </lineage>
</organism>
<evidence type="ECO:0000256" key="9">
    <source>
        <dbReference type="RuleBase" id="RU365087"/>
    </source>
</evidence>
<dbReference type="GO" id="GO:0005886">
    <property type="term" value="C:plasma membrane"/>
    <property type="evidence" value="ECO:0007669"/>
    <property type="project" value="UniProtKB-SubCell"/>
</dbReference>
<accession>A0A2M8D5T3</accession>
<evidence type="ECO:0000256" key="6">
    <source>
        <dbReference type="ARBA" id="ARBA00022989"/>
    </source>
</evidence>
<dbReference type="EMBL" id="PFTM01000068">
    <property type="protein sequence ID" value="PJB81995.1"/>
    <property type="molecule type" value="Genomic_DNA"/>
</dbReference>
<evidence type="ECO:0000256" key="1">
    <source>
        <dbReference type="ARBA" id="ARBA00004141"/>
    </source>
</evidence>
<dbReference type="InterPro" id="IPR004692">
    <property type="entry name" value="SecG"/>
</dbReference>
<feature type="transmembrane region" description="Helical" evidence="9">
    <location>
        <begin position="6"/>
        <end position="25"/>
    </location>
</feature>
<keyword evidence="4 9" id="KW-0812">Transmembrane</keyword>
<evidence type="ECO:0000313" key="10">
    <source>
        <dbReference type="EMBL" id="PJB81995.1"/>
    </source>
</evidence>
<keyword evidence="8 9" id="KW-0472">Membrane</keyword>
<evidence type="ECO:0000313" key="11">
    <source>
        <dbReference type="Proteomes" id="UP000229236"/>
    </source>
</evidence>
<feature type="transmembrane region" description="Helical" evidence="9">
    <location>
        <begin position="54"/>
        <end position="75"/>
    </location>
</feature>